<evidence type="ECO:0000313" key="11">
    <source>
        <dbReference type="EMBL" id="RIJ46736.1"/>
    </source>
</evidence>
<dbReference type="Gene3D" id="3.30.1120.80">
    <property type="match status" value="1"/>
</dbReference>
<feature type="binding site" evidence="7">
    <location>
        <position position="465"/>
    </location>
    <ligand>
        <name>substrate</name>
    </ligand>
</feature>
<dbReference type="PANTHER" id="PTHR47371">
    <property type="entry name" value="LIPOTEICHOIC ACID SYNTHASE"/>
    <property type="match status" value="1"/>
</dbReference>
<feature type="active site" evidence="6">
    <location>
        <position position="333"/>
    </location>
</feature>
<name>A0A399SRN8_9BACT</name>
<dbReference type="Proteomes" id="UP000265926">
    <property type="component" value="Unassembled WGS sequence"/>
</dbReference>
<sequence length="661" mass="75551">MGENKIKTLINNRYALGFAFIAIYLSISFITRSIFYILSVHNIDFSLVNLLKIYAFGLFFDLGTASFFIFPYILYVLFVPQKLVGSTPDKVLTYFILSLTIFLSLFGFLGEFPFWEEFNTRYNFIAVDYLIYTYEVVENINQSYPLPLLISGLVLLSASLFFLFHKLGAIKAAFSGQTAFKARLAYFSLFLVIPLFFTGFITNKQAEFSDNTYVNELSKNGVYSLFAAYRSNELDYDRFYKTRPVNESFETIKSELRQDNQTFDEPANTYSLERNTLSSGQEQEPNIILVCVESLSADFLGIFGNKKQLTPNIDQISQQSVLFTEMYATGTRTVRGMEALVLSVPPTPGHSIVRRLNNQHLSSIASILRQKDYELNFFYGGDGYFDNMNSFFGGQGFNIYDRNRGNLLSDKIETTRNNIADDEVSFENAWGVCDGDMYNKLMKVADENYEKGKRTFSFLMTTSNHRPYSFPEGKIDLPNGTREAAVTYTDYALGEFIKQAQSKPWFDNTVFVLVADHCASSAGKWEITVDKHHIPALIYNLPHVAPQKVDKLCSQIDVMPTLFGYLNWDYSTSLYGKDIAKMTPEEERSLIGNYRTVGLLKGAVFTELTDKKNANQYSWLADKKEMSKLKNQDTKLVDLTIAYYESAAYRYKEGLMKEQIQ</sequence>
<evidence type="ECO:0000259" key="10">
    <source>
        <dbReference type="Pfam" id="PF00884"/>
    </source>
</evidence>
<keyword evidence="12" id="KW-1185">Reference proteome</keyword>
<feature type="binding site" evidence="8">
    <location>
        <position position="293"/>
    </location>
    <ligand>
        <name>Mn(2+)</name>
        <dbReference type="ChEBI" id="CHEBI:29035"/>
    </ligand>
</feature>
<evidence type="ECO:0000256" key="3">
    <source>
        <dbReference type="ARBA" id="ARBA00022692"/>
    </source>
</evidence>
<dbReference type="Pfam" id="PF00884">
    <property type="entry name" value="Sulfatase"/>
    <property type="match status" value="1"/>
</dbReference>
<feature type="binding site" evidence="8">
    <location>
        <position position="333"/>
    </location>
    <ligand>
        <name>Mn(2+)</name>
        <dbReference type="ChEBI" id="CHEBI:29035"/>
    </ligand>
</feature>
<dbReference type="PANTHER" id="PTHR47371:SF3">
    <property type="entry name" value="PHOSPHOGLYCEROL TRANSFERASE I"/>
    <property type="match status" value="1"/>
</dbReference>
<keyword evidence="5 9" id="KW-0472">Membrane</keyword>
<evidence type="ECO:0000256" key="4">
    <source>
        <dbReference type="ARBA" id="ARBA00022989"/>
    </source>
</evidence>
<dbReference type="InterPro" id="IPR000917">
    <property type="entry name" value="Sulfatase_N"/>
</dbReference>
<feature type="binding site" evidence="8">
    <location>
        <position position="517"/>
    </location>
    <ligand>
        <name>Mn(2+)</name>
        <dbReference type="ChEBI" id="CHEBI:29035"/>
    </ligand>
</feature>
<evidence type="ECO:0000256" key="9">
    <source>
        <dbReference type="SAM" id="Phobius"/>
    </source>
</evidence>
<dbReference type="PIRSF" id="PIRSF005091">
    <property type="entry name" value="Mmb_sulf_HI1246"/>
    <property type="match status" value="1"/>
</dbReference>
<evidence type="ECO:0000256" key="6">
    <source>
        <dbReference type="PIRSR" id="PIRSR005091-1"/>
    </source>
</evidence>
<dbReference type="SUPFAM" id="SSF53649">
    <property type="entry name" value="Alkaline phosphatase-like"/>
    <property type="match status" value="1"/>
</dbReference>
<dbReference type="AlphaFoldDB" id="A0A399SRN8"/>
<accession>A0A399SRN8</accession>
<feature type="domain" description="Sulfatase N-terminal" evidence="10">
    <location>
        <begin position="285"/>
        <end position="566"/>
    </location>
</feature>
<keyword evidence="2" id="KW-1003">Cell membrane</keyword>
<dbReference type="GO" id="GO:0046872">
    <property type="term" value="F:metal ion binding"/>
    <property type="evidence" value="ECO:0007669"/>
    <property type="project" value="UniProtKB-KW"/>
</dbReference>
<keyword evidence="4 9" id="KW-1133">Transmembrane helix</keyword>
<feature type="transmembrane region" description="Helical" evidence="9">
    <location>
        <begin position="53"/>
        <end position="79"/>
    </location>
</feature>
<feature type="transmembrane region" description="Helical" evidence="9">
    <location>
        <begin position="14"/>
        <end position="38"/>
    </location>
</feature>
<dbReference type="RefSeq" id="WP_119439281.1">
    <property type="nucleotide sequence ID" value="NZ_QWGR01000012.1"/>
</dbReference>
<evidence type="ECO:0000313" key="12">
    <source>
        <dbReference type="Proteomes" id="UP000265926"/>
    </source>
</evidence>
<gene>
    <name evidence="11" type="ORF">D1614_17565</name>
</gene>
<keyword evidence="7" id="KW-0479">Metal-binding</keyword>
<comment type="caution">
    <text evidence="11">The sequence shown here is derived from an EMBL/GenBank/DDBJ whole genome shotgun (WGS) entry which is preliminary data.</text>
</comment>
<dbReference type="InterPro" id="IPR050448">
    <property type="entry name" value="OpgB/LTA_synthase_biosynth"/>
</dbReference>
<evidence type="ECO:0000256" key="1">
    <source>
        <dbReference type="ARBA" id="ARBA00004651"/>
    </source>
</evidence>
<evidence type="ECO:0000256" key="8">
    <source>
        <dbReference type="PIRSR" id="PIRSR005091-3"/>
    </source>
</evidence>
<dbReference type="GO" id="GO:0005886">
    <property type="term" value="C:plasma membrane"/>
    <property type="evidence" value="ECO:0007669"/>
    <property type="project" value="UniProtKB-SubCell"/>
</dbReference>
<reference evidence="11 12" key="1">
    <citation type="submission" date="2018-08" db="EMBL/GenBank/DDBJ databases">
        <title>Pallidiluteibacterium maritimus gen. nov., sp. nov., isolated from coastal sediment.</title>
        <authorList>
            <person name="Zhou L.Y."/>
        </authorList>
    </citation>
    <scope>NUCLEOTIDE SEQUENCE [LARGE SCALE GENOMIC DNA]</scope>
    <source>
        <strain evidence="11 12">XSD2</strain>
    </source>
</reference>
<dbReference type="EMBL" id="QWGR01000012">
    <property type="protein sequence ID" value="RIJ46736.1"/>
    <property type="molecule type" value="Genomic_DNA"/>
</dbReference>
<comment type="subcellular location">
    <subcellularLocation>
        <location evidence="1">Cell membrane</location>
        <topology evidence="1">Multi-pass membrane protein</topology>
    </subcellularLocation>
</comment>
<feature type="transmembrane region" description="Helical" evidence="9">
    <location>
        <begin position="184"/>
        <end position="202"/>
    </location>
</feature>
<evidence type="ECO:0000256" key="2">
    <source>
        <dbReference type="ARBA" id="ARBA00022475"/>
    </source>
</evidence>
<dbReference type="InterPro" id="IPR012160">
    <property type="entry name" value="LtaS-like"/>
</dbReference>
<keyword evidence="3 9" id="KW-0812">Transmembrane</keyword>
<dbReference type="Gene3D" id="3.40.720.10">
    <property type="entry name" value="Alkaline Phosphatase, subunit A"/>
    <property type="match status" value="1"/>
</dbReference>
<feature type="transmembrane region" description="Helical" evidence="9">
    <location>
        <begin position="91"/>
        <end position="109"/>
    </location>
</feature>
<evidence type="ECO:0000256" key="5">
    <source>
        <dbReference type="ARBA" id="ARBA00023136"/>
    </source>
</evidence>
<dbReference type="OrthoDB" id="9777768at2"/>
<proteinExistence type="predicted"/>
<organism evidence="11 12">
    <name type="scientific">Maribellus luteus</name>
    <dbReference type="NCBI Taxonomy" id="2305463"/>
    <lineage>
        <taxon>Bacteria</taxon>
        <taxon>Pseudomonadati</taxon>
        <taxon>Bacteroidota</taxon>
        <taxon>Bacteroidia</taxon>
        <taxon>Marinilabiliales</taxon>
        <taxon>Prolixibacteraceae</taxon>
        <taxon>Maribellus</taxon>
    </lineage>
</organism>
<dbReference type="CDD" id="cd16015">
    <property type="entry name" value="LTA_synthase"/>
    <property type="match status" value="1"/>
</dbReference>
<evidence type="ECO:0000256" key="7">
    <source>
        <dbReference type="PIRSR" id="PIRSR005091-2"/>
    </source>
</evidence>
<feature type="transmembrane region" description="Helical" evidence="9">
    <location>
        <begin position="144"/>
        <end position="164"/>
    </location>
</feature>
<dbReference type="InterPro" id="IPR017850">
    <property type="entry name" value="Alkaline_phosphatase_core_sf"/>
</dbReference>
<keyword evidence="7" id="KW-0464">Manganese</keyword>
<feature type="binding site" evidence="8">
    <location>
        <position position="516"/>
    </location>
    <ligand>
        <name>Mn(2+)</name>
        <dbReference type="ChEBI" id="CHEBI:29035"/>
    </ligand>
</feature>
<protein>
    <submittedName>
        <fullName evidence="11">Alkaline phosphatase family protein</fullName>
    </submittedName>
</protein>